<dbReference type="Proteomes" id="UP000000599">
    <property type="component" value="Chromosome E"/>
</dbReference>
<dbReference type="STRING" id="284592.Q6BPY3"/>
<dbReference type="InParanoid" id="Q6BPY3"/>
<dbReference type="InterPro" id="IPR019416">
    <property type="entry name" value="NCBP3"/>
</dbReference>
<feature type="region of interest" description="Disordered" evidence="1">
    <location>
        <begin position="177"/>
        <end position="197"/>
    </location>
</feature>
<dbReference type="GO" id="GO:0003729">
    <property type="term" value="F:mRNA binding"/>
    <property type="evidence" value="ECO:0007669"/>
    <property type="project" value="InterPro"/>
</dbReference>
<organism evidence="2 3">
    <name type="scientific">Debaryomyces hansenii (strain ATCC 36239 / CBS 767 / BCRC 21394 / JCM 1990 / NBRC 0083 / IGC 2968)</name>
    <name type="common">Yeast</name>
    <name type="synonym">Torulaspora hansenii</name>
    <dbReference type="NCBI Taxonomy" id="284592"/>
    <lineage>
        <taxon>Eukaryota</taxon>
        <taxon>Fungi</taxon>
        <taxon>Dikarya</taxon>
        <taxon>Ascomycota</taxon>
        <taxon>Saccharomycotina</taxon>
        <taxon>Pichiomycetes</taxon>
        <taxon>Debaryomycetaceae</taxon>
        <taxon>Debaryomyces</taxon>
    </lineage>
</organism>
<proteinExistence type="predicted"/>
<evidence type="ECO:0000313" key="2">
    <source>
        <dbReference type="EMBL" id="CAG87973.2"/>
    </source>
</evidence>
<dbReference type="GO" id="GO:0005634">
    <property type="term" value="C:nucleus"/>
    <property type="evidence" value="ECO:0007669"/>
    <property type="project" value="TreeGrafter"/>
</dbReference>
<dbReference type="EMBL" id="CR382137">
    <property type="protein sequence ID" value="CAG87973.2"/>
    <property type="molecule type" value="Genomic_DNA"/>
</dbReference>
<protein>
    <submittedName>
        <fullName evidence="2">DEHA2E09900p</fullName>
    </submittedName>
</protein>
<dbReference type="KEGG" id="dha:DEHA2E09900g"/>
<accession>Q6BPY3</accession>
<dbReference type="GeneID" id="2902463"/>
<dbReference type="PANTHER" id="PTHR16291:SF0">
    <property type="entry name" value="NUCLEAR CAP-BINDING PROTEIN SUBUNIT 3"/>
    <property type="match status" value="1"/>
</dbReference>
<dbReference type="VEuPathDB" id="FungiDB:DEHA2E09900g"/>
<dbReference type="HOGENOM" id="CLU_836769_0_0_1"/>
<dbReference type="Pfam" id="PF10309">
    <property type="entry name" value="NCBP3"/>
    <property type="match status" value="1"/>
</dbReference>
<name>Q6BPY3_DEBHA</name>
<dbReference type="eggNOG" id="ENOG502SBFU">
    <property type="taxonomic scope" value="Eukaryota"/>
</dbReference>
<keyword evidence="3" id="KW-1185">Reference proteome</keyword>
<dbReference type="GO" id="GO:0000340">
    <property type="term" value="F:RNA 7-methylguanosine cap binding"/>
    <property type="evidence" value="ECO:0007669"/>
    <property type="project" value="InterPro"/>
</dbReference>
<gene>
    <name evidence="2" type="ordered locus">DEHA2E09900g</name>
</gene>
<dbReference type="PANTHER" id="PTHR16291">
    <property type="entry name" value="NUCLEAR CAP-BINDING PROTEIN SUBUNIT 3"/>
    <property type="match status" value="1"/>
</dbReference>
<dbReference type="RefSeq" id="XP_459737.2">
    <property type="nucleotide sequence ID" value="XM_459737.1"/>
</dbReference>
<evidence type="ECO:0000313" key="3">
    <source>
        <dbReference type="Proteomes" id="UP000000599"/>
    </source>
</evidence>
<sequence>MSEPQVAPYGGLLTKTLDDEKARESKLQEQCIEVQVNNQTEVLRPEALHIRGVDSLSTEDIKAFIDYYVNYTVTEQQEQVEGQDEPASKIVYEPFPIDEQITFRIQWINDTSVNVSFKSMEDAHSALKSISISSNPNIQVELNEDQKIQDAIQERETKPYAPIIAFRKQQNLSNRLGVATGDDKEQPPVEQDNTMDEDDTSIVLFVRQSFQSDRKVKNASAYSRYYLMHGEPERKPRHHNKYRSRESHHSRRRERKPDQEQDQEEDLFAHKLRQSKPANGRRGRDNEEDLFPGRSRSRTASRDRSRSPMRID</sequence>
<feature type="region of interest" description="Disordered" evidence="1">
    <location>
        <begin position="230"/>
        <end position="312"/>
    </location>
</feature>
<evidence type="ECO:0000256" key="1">
    <source>
        <dbReference type="SAM" id="MobiDB-lite"/>
    </source>
</evidence>
<feature type="compositionally biased region" description="Basic residues" evidence="1">
    <location>
        <begin position="235"/>
        <end position="254"/>
    </location>
</feature>
<reference evidence="2 3" key="1">
    <citation type="journal article" date="2004" name="Nature">
        <title>Genome evolution in yeasts.</title>
        <authorList>
            <consortium name="Genolevures"/>
            <person name="Dujon B."/>
            <person name="Sherman D."/>
            <person name="Fischer G."/>
            <person name="Durrens P."/>
            <person name="Casaregola S."/>
            <person name="Lafontaine I."/>
            <person name="de Montigny J."/>
            <person name="Marck C."/>
            <person name="Neuveglise C."/>
            <person name="Talla E."/>
            <person name="Goffard N."/>
            <person name="Frangeul L."/>
            <person name="Aigle M."/>
            <person name="Anthouard V."/>
            <person name="Babour A."/>
            <person name="Barbe V."/>
            <person name="Barnay S."/>
            <person name="Blanchin S."/>
            <person name="Beckerich J.M."/>
            <person name="Beyne E."/>
            <person name="Bleykasten C."/>
            <person name="Boisrame A."/>
            <person name="Boyer J."/>
            <person name="Cattolico L."/>
            <person name="Confanioleri F."/>
            <person name="de Daruvar A."/>
            <person name="Despons L."/>
            <person name="Fabre E."/>
            <person name="Fairhead C."/>
            <person name="Ferry-Dumazet H."/>
            <person name="Groppi A."/>
            <person name="Hantraye F."/>
            <person name="Hennequin C."/>
            <person name="Jauniaux N."/>
            <person name="Joyet P."/>
            <person name="Kachouri R."/>
            <person name="Kerrest A."/>
            <person name="Koszul R."/>
            <person name="Lemaire M."/>
            <person name="Lesur I."/>
            <person name="Ma L."/>
            <person name="Muller H."/>
            <person name="Nicaud J.M."/>
            <person name="Nikolski M."/>
            <person name="Oztas S."/>
            <person name="Ozier-Kalogeropoulos O."/>
            <person name="Pellenz S."/>
            <person name="Potier S."/>
            <person name="Richard G.F."/>
            <person name="Straub M.L."/>
            <person name="Suleau A."/>
            <person name="Swennene D."/>
            <person name="Tekaia F."/>
            <person name="Wesolowski-Louvel M."/>
            <person name="Westhof E."/>
            <person name="Wirth B."/>
            <person name="Zeniou-Meyer M."/>
            <person name="Zivanovic I."/>
            <person name="Bolotin-Fukuhara M."/>
            <person name="Thierry A."/>
            <person name="Bouchier C."/>
            <person name="Caudron B."/>
            <person name="Scarpelli C."/>
            <person name="Gaillardin C."/>
            <person name="Weissenbach J."/>
            <person name="Wincker P."/>
            <person name="Souciet J.L."/>
        </authorList>
    </citation>
    <scope>NUCLEOTIDE SEQUENCE [LARGE SCALE GENOMIC DNA]</scope>
    <source>
        <strain evidence="3">ATCC 36239 / CBS 767 / BCRC 21394 / JCM 1990 / NBRC 0083 / IGC 2968</strain>
    </source>
</reference>
<feature type="compositionally biased region" description="Basic and acidic residues" evidence="1">
    <location>
        <begin position="300"/>
        <end position="312"/>
    </location>
</feature>
<dbReference type="AlphaFoldDB" id="Q6BPY3"/>
<dbReference type="OrthoDB" id="422106at2759"/>
<dbReference type="OMA" id="RYYLIHG"/>